<dbReference type="InterPro" id="IPR001576">
    <property type="entry name" value="Phosphoglycerate_kinase"/>
</dbReference>
<dbReference type="InterPro" id="IPR009057">
    <property type="entry name" value="Homeodomain-like_sf"/>
</dbReference>
<evidence type="ECO:0000256" key="3">
    <source>
        <dbReference type="ARBA" id="ARBA00008982"/>
    </source>
</evidence>
<dbReference type="Pfam" id="PF00249">
    <property type="entry name" value="Myb_DNA-binding"/>
    <property type="match status" value="1"/>
</dbReference>
<dbReference type="PANTHER" id="PTHR21677">
    <property type="entry name" value="CRAMPED PROTEIN"/>
    <property type="match status" value="1"/>
</dbReference>
<dbReference type="SUPFAM" id="SSF53335">
    <property type="entry name" value="S-adenosyl-L-methionine-dependent methyltransferases"/>
    <property type="match status" value="1"/>
</dbReference>
<comment type="catalytic activity">
    <reaction evidence="14">
        <text>(2R)-3-phosphoglycerate + ATP = (2R)-3-phospho-glyceroyl phosphate + ADP</text>
        <dbReference type="Rhea" id="RHEA:14801"/>
        <dbReference type="ChEBI" id="CHEBI:30616"/>
        <dbReference type="ChEBI" id="CHEBI:57604"/>
        <dbReference type="ChEBI" id="CHEBI:58272"/>
        <dbReference type="ChEBI" id="CHEBI:456216"/>
        <dbReference type="EC" id="2.7.2.3"/>
    </reaction>
</comment>
<dbReference type="Pfam" id="PF00162">
    <property type="entry name" value="PGK"/>
    <property type="match status" value="1"/>
</dbReference>
<dbReference type="PROSITE" id="PS51293">
    <property type="entry name" value="SANT"/>
    <property type="match status" value="1"/>
</dbReference>
<dbReference type="Pfam" id="PF02390">
    <property type="entry name" value="Methyltransf_4"/>
    <property type="match status" value="1"/>
</dbReference>
<feature type="domain" description="Myb-like" evidence="17">
    <location>
        <begin position="893"/>
        <end position="943"/>
    </location>
</feature>
<dbReference type="EMBL" id="JRKL02003806">
    <property type="protein sequence ID" value="KAF3954152.1"/>
    <property type="molecule type" value="Genomic_DNA"/>
</dbReference>
<dbReference type="GO" id="GO:0004618">
    <property type="term" value="F:phosphoglycerate kinase activity"/>
    <property type="evidence" value="ECO:0007669"/>
    <property type="project" value="UniProtKB-EC"/>
</dbReference>
<name>A0A8J4QYX8_9ROSI</name>
<feature type="region of interest" description="Disordered" evidence="16">
    <location>
        <begin position="1069"/>
        <end position="1094"/>
    </location>
</feature>
<feature type="region of interest" description="Disordered" evidence="16">
    <location>
        <begin position="1006"/>
        <end position="1038"/>
    </location>
</feature>
<dbReference type="GO" id="GO:0005524">
    <property type="term" value="F:ATP binding"/>
    <property type="evidence" value="ECO:0007669"/>
    <property type="project" value="UniProtKB-KW"/>
</dbReference>
<evidence type="ECO:0000256" key="15">
    <source>
        <dbReference type="RuleBase" id="RU000696"/>
    </source>
</evidence>
<keyword evidence="5 14" id="KW-0808">Transferase</keyword>
<dbReference type="GO" id="GO:0005634">
    <property type="term" value="C:nucleus"/>
    <property type="evidence" value="ECO:0007669"/>
    <property type="project" value="TreeGrafter"/>
</dbReference>
<evidence type="ECO:0000256" key="6">
    <source>
        <dbReference type="ARBA" id="ARBA00022691"/>
    </source>
</evidence>
<feature type="domain" description="SANT" evidence="18">
    <location>
        <begin position="901"/>
        <end position="947"/>
    </location>
</feature>
<keyword evidence="20" id="KW-1185">Reference proteome</keyword>
<feature type="compositionally biased region" description="Low complexity" evidence="16">
    <location>
        <begin position="1069"/>
        <end position="1078"/>
    </location>
</feature>
<keyword evidence="10" id="KW-0067">ATP-binding</keyword>
<dbReference type="PANTHER" id="PTHR21677:SF1">
    <property type="entry name" value="PROTEIN CRAMPED-LIKE"/>
    <property type="match status" value="1"/>
</dbReference>
<dbReference type="GO" id="GO:0008176">
    <property type="term" value="F:tRNA (guanine(46)-N7)-methyltransferase activity"/>
    <property type="evidence" value="ECO:0007669"/>
    <property type="project" value="UniProtKB-EC"/>
</dbReference>
<dbReference type="SMART" id="SM00717">
    <property type="entry name" value="SANT"/>
    <property type="match status" value="1"/>
</dbReference>
<evidence type="ECO:0000256" key="2">
    <source>
        <dbReference type="ARBA" id="ARBA00001946"/>
    </source>
</evidence>
<evidence type="ECO:0000256" key="7">
    <source>
        <dbReference type="ARBA" id="ARBA00022694"/>
    </source>
</evidence>
<feature type="compositionally biased region" description="Polar residues" evidence="16">
    <location>
        <begin position="1017"/>
        <end position="1036"/>
    </location>
</feature>
<keyword evidence="6" id="KW-0949">S-adenosyl-L-methionine</keyword>
<evidence type="ECO:0000256" key="13">
    <source>
        <dbReference type="ARBA" id="ARBA00023242"/>
    </source>
</evidence>
<evidence type="ECO:0000256" key="5">
    <source>
        <dbReference type="ARBA" id="ARBA00022679"/>
    </source>
</evidence>
<evidence type="ECO:0000256" key="16">
    <source>
        <dbReference type="SAM" id="MobiDB-lite"/>
    </source>
</evidence>
<comment type="similarity">
    <text evidence="3 14">Belongs to the phosphoglycerate kinase family.</text>
</comment>
<feature type="compositionally biased region" description="Pro residues" evidence="16">
    <location>
        <begin position="60"/>
        <end position="89"/>
    </location>
</feature>
<evidence type="ECO:0000256" key="1">
    <source>
        <dbReference type="ARBA" id="ARBA00000142"/>
    </source>
</evidence>
<feature type="compositionally biased region" description="Basic and acidic residues" evidence="16">
    <location>
        <begin position="1126"/>
        <end position="1145"/>
    </location>
</feature>
<keyword evidence="8" id="KW-0547">Nucleotide-binding</keyword>
<evidence type="ECO:0000256" key="11">
    <source>
        <dbReference type="ARBA" id="ARBA00022842"/>
    </source>
</evidence>
<dbReference type="InterPro" id="IPR003358">
    <property type="entry name" value="tRNA_(Gua-N-7)_MeTrfase_Trmb"/>
</dbReference>
<dbReference type="SUPFAM" id="SSF46689">
    <property type="entry name" value="Homeodomain-like"/>
    <property type="match status" value="1"/>
</dbReference>
<evidence type="ECO:0000259" key="17">
    <source>
        <dbReference type="PROSITE" id="PS50090"/>
    </source>
</evidence>
<feature type="region of interest" description="Disordered" evidence="16">
    <location>
        <begin position="40"/>
        <end position="106"/>
    </location>
</feature>
<dbReference type="InterPro" id="IPR055315">
    <property type="entry name" value="Cramped-like"/>
</dbReference>
<comment type="cofactor">
    <cofactor evidence="2">
        <name>Mg(2+)</name>
        <dbReference type="ChEBI" id="CHEBI:18420"/>
    </cofactor>
</comment>
<dbReference type="Gene3D" id="1.20.58.1880">
    <property type="match status" value="1"/>
</dbReference>
<keyword evidence="7" id="KW-0819">tRNA processing</keyword>
<dbReference type="Gene3D" id="3.40.50.1260">
    <property type="entry name" value="Phosphoglycerate kinase, N-terminal domain"/>
    <property type="match status" value="2"/>
</dbReference>
<keyword evidence="11" id="KW-0460">Magnesium</keyword>
<feature type="compositionally biased region" description="Basic residues" evidence="16">
    <location>
        <begin position="1006"/>
        <end position="1015"/>
    </location>
</feature>
<proteinExistence type="inferred from homology"/>
<dbReference type="CDD" id="cd00167">
    <property type="entry name" value="SANT"/>
    <property type="match status" value="1"/>
</dbReference>
<keyword evidence="12" id="KW-0238">DNA-binding</keyword>
<dbReference type="GO" id="GO:0007389">
    <property type="term" value="P:pattern specification process"/>
    <property type="evidence" value="ECO:0007669"/>
    <property type="project" value="TreeGrafter"/>
</dbReference>
<dbReference type="Gene3D" id="3.40.50.150">
    <property type="entry name" value="Vaccinia Virus protein VP39"/>
    <property type="match status" value="1"/>
</dbReference>
<dbReference type="FunFam" id="3.40.50.1260:FF:000013">
    <property type="entry name" value="Phosphoglycerate kinase"/>
    <property type="match status" value="1"/>
</dbReference>
<dbReference type="SUPFAM" id="SSF53748">
    <property type="entry name" value="Phosphoglycerate kinase"/>
    <property type="match status" value="1"/>
</dbReference>
<dbReference type="EC" id="2.7.2.3" evidence="14"/>
<keyword evidence="13" id="KW-0539">Nucleus</keyword>
<evidence type="ECO:0000313" key="19">
    <source>
        <dbReference type="EMBL" id="KAF3954152.1"/>
    </source>
</evidence>
<sequence length="1647" mass="182119">MHKQMLMRYVVDSPEHKLITAMLKEVDRLHRLAAHLPLEDADTANPELPEHNARPSTSSTPPPHAYPAPEFPPPPNASPAPEFPPPPHASPSLEIPPRTTPAFPDLQFSVPTAHASSHPEIPSPTLFGIKMHLIHCFFVTSSLQQGKEPDQGDAKHHYHGLQLSFPGEVVGHVESLFKCKVSSGITVKTGFFPSAYLFNGGELDAIPQIQTLRKFPKERLASKVVMVRFDSTILLQEELDQQSRPVSSALFTIKYLYEAGAKVILASDWSITSNPKLFLVESVADLLSSILQCKVASVSCISCNIPPKMEGLEKADIFLLENLSEFKGEVANCSKFAQILSSGVDIFVNDSFSQSHKILASTVGVTRFCHSCVAGFYFEESLCQLKKVAETSRNPYVAVIGGGNFFDKAAALHFLASRCDGLVFVGKMSFQIMHALGVSVPLSFVEHGALKEALDIVQFAHNRDIQILYPKDFWCKNDCLPGKLELFPAHSILDGWVPVDLGPMSLDEINSLLTECKKVMWIGPVKFSNSSQHTNGASKLAQMLDLLSQSNCDLTVVGNMACKVIMQESSSISEINMLENASVVWEFLKGRKLPGVTALDRAYPFEINWNATYCDPMQPLVVDIGSGNGLFILGMARKRKDLNFLGLEINEKLVRRCLDSVQQSTIKNGYFIATNATSTFRSIVSSYPGKLVLVSIQCPNPDFNKPEYRWRMLQRALVEAVADLLTSDGKVFLQSDIEAVAVRMREQFLKYSKGKLSVAHDQDAEINRGWLEENPFGRFVGRFSPVSIAFVRYSKLQRTVLGFSVFFEIFSQVASFGLWTTLEIKTDHCLELFESNEHEYIVSCNVYNMQTELQVSLPSESHLHPENISVQNGDLDVTSSTANYVQPKKPAKRPTRQWAAWTRQEEESFFTALRQVGKNFEKITRRVQSKNKDQVRHYYYRLVRRMNKLLGPALCLDAKNSKDTNAAMLRWWSLLEKYSCKASKLHLKPRRFKIFIEALEHQLLKDRRKNVKKRPSQGENSPPATSSTVSNQSRGSGQDARTIKLVLVDSQNIQKLGSGKTSFKRNVNVGVNRSNNKGDSTNMKPARQRRKPAGVASSAAYKKWEKAAIAGVSLVADAAEHLERAATDKEVEHDPGAPGQKDSDHVGNVLPPLPTFSQNFVENNILTSMKLKLQLFPIDDGTRRSLEMDKHNPHLELTLSTRKKISSVLEHLNRKWGNSSIAAGELMLFPYGVQRENLLGYQRWTQDSVVSAADVYAVLGRPPVFRLRYGWFSNAELASAVSQSPTASCSFLGEKNVNKDNIKGNNIGSAPISAALANDRSVDLYEDQLTSVNENNDLPPSIDVPSEMNNYNCMGPNSNLAESADPAGNISWNRKEAGDGTVTRQLEDLDDLRLGASTAISAGEWADSLTNISIGDLLSGVSHDIDANCIDQPVAESSQCLQQIPFSCDSFDAAIAAHISKHQDKMGYQPTMPSHASSIWDAEETCDAFSFKKNLVLRQGDPNLSSVAPPGSCKQTSPTSLEVTGCLVEELAEVEKPVENPVQGDPMDESQCNPHILENSAKDFNTLADIYWPESLGPLDLDIPSSKYHSEDLILSDSLSGLNRLIASSLDAFQNCSFFGLDKKESASAAEAREATSFPNFKIGSGV</sequence>
<reference evidence="19" key="1">
    <citation type="submission" date="2020-03" db="EMBL/GenBank/DDBJ databases">
        <title>Castanea mollissima Vanexum genome sequencing.</title>
        <authorList>
            <person name="Staton M."/>
        </authorList>
    </citation>
    <scope>NUCLEOTIDE SEQUENCE</scope>
    <source>
        <tissue evidence="19">Leaf</tissue>
    </source>
</reference>
<comment type="caution">
    <text evidence="19">The sequence shown here is derived from an EMBL/GenBank/DDBJ whole genome shotgun (WGS) entry which is preliminary data.</text>
</comment>
<evidence type="ECO:0000256" key="4">
    <source>
        <dbReference type="ARBA" id="ARBA00022603"/>
    </source>
</evidence>
<dbReference type="InterPro" id="IPR036043">
    <property type="entry name" value="Phosphoglycerate_kinase_sf"/>
</dbReference>
<dbReference type="PRINTS" id="PR00477">
    <property type="entry name" value="PHGLYCKINASE"/>
</dbReference>
<evidence type="ECO:0000256" key="10">
    <source>
        <dbReference type="ARBA" id="ARBA00022840"/>
    </source>
</evidence>
<dbReference type="Proteomes" id="UP000737018">
    <property type="component" value="Unassembled WGS sequence"/>
</dbReference>
<keyword evidence="4" id="KW-0489">Methyltransferase</keyword>
<dbReference type="OrthoDB" id="515799at2759"/>
<dbReference type="GO" id="GO:0003677">
    <property type="term" value="F:DNA binding"/>
    <property type="evidence" value="ECO:0007669"/>
    <property type="project" value="UniProtKB-KW"/>
</dbReference>
<feature type="region of interest" description="Disordered" evidence="16">
    <location>
        <begin position="1126"/>
        <end position="1148"/>
    </location>
</feature>
<dbReference type="FunFam" id="1.10.10.60:FF:000287">
    <property type="entry name" value="TSL-kinase interacting protein 1"/>
    <property type="match status" value="1"/>
</dbReference>
<gene>
    <name evidence="19" type="ORF">CMV_020469</name>
</gene>
<evidence type="ECO:0000256" key="8">
    <source>
        <dbReference type="ARBA" id="ARBA00022741"/>
    </source>
</evidence>
<evidence type="ECO:0000259" key="18">
    <source>
        <dbReference type="PROSITE" id="PS51293"/>
    </source>
</evidence>
<accession>A0A8J4QYX8</accession>
<dbReference type="InterPro" id="IPR001005">
    <property type="entry name" value="SANT/Myb"/>
</dbReference>
<organism evidence="19 20">
    <name type="scientific">Castanea mollissima</name>
    <name type="common">Chinese chestnut</name>
    <dbReference type="NCBI Taxonomy" id="60419"/>
    <lineage>
        <taxon>Eukaryota</taxon>
        <taxon>Viridiplantae</taxon>
        <taxon>Streptophyta</taxon>
        <taxon>Embryophyta</taxon>
        <taxon>Tracheophyta</taxon>
        <taxon>Spermatophyta</taxon>
        <taxon>Magnoliopsida</taxon>
        <taxon>eudicotyledons</taxon>
        <taxon>Gunneridae</taxon>
        <taxon>Pentapetalae</taxon>
        <taxon>rosids</taxon>
        <taxon>fabids</taxon>
        <taxon>Fagales</taxon>
        <taxon>Fagaceae</taxon>
        <taxon>Castanea</taxon>
    </lineage>
</organism>
<dbReference type="FunFam" id="3.40.50.150:FF:000194">
    <property type="entry name" value="Phosphoglycerate kinase"/>
    <property type="match status" value="1"/>
</dbReference>
<protein>
    <recommendedName>
        <fullName evidence="14">Phosphoglycerate kinase</fullName>
        <ecNumber evidence="14">2.7.2.3</ecNumber>
    </recommendedName>
</protein>
<comment type="subunit">
    <text evidence="15">Monomer.</text>
</comment>
<evidence type="ECO:0000256" key="14">
    <source>
        <dbReference type="RuleBase" id="RU000532"/>
    </source>
</evidence>
<dbReference type="PROSITE" id="PS50090">
    <property type="entry name" value="MYB_LIKE"/>
    <property type="match status" value="1"/>
</dbReference>
<evidence type="ECO:0000256" key="12">
    <source>
        <dbReference type="ARBA" id="ARBA00023125"/>
    </source>
</evidence>
<dbReference type="GO" id="GO:0006096">
    <property type="term" value="P:glycolytic process"/>
    <property type="evidence" value="ECO:0007669"/>
    <property type="project" value="InterPro"/>
</dbReference>
<evidence type="ECO:0000313" key="20">
    <source>
        <dbReference type="Proteomes" id="UP000737018"/>
    </source>
</evidence>
<dbReference type="InterPro" id="IPR029063">
    <property type="entry name" value="SAM-dependent_MTases_sf"/>
</dbReference>
<evidence type="ECO:0000256" key="9">
    <source>
        <dbReference type="ARBA" id="ARBA00022777"/>
    </source>
</evidence>
<dbReference type="InterPro" id="IPR017884">
    <property type="entry name" value="SANT_dom"/>
</dbReference>
<keyword evidence="9 14" id="KW-0418">Kinase</keyword>
<dbReference type="GO" id="GO:0003682">
    <property type="term" value="F:chromatin binding"/>
    <property type="evidence" value="ECO:0007669"/>
    <property type="project" value="InterPro"/>
</dbReference>
<dbReference type="PROSITE" id="PS51625">
    <property type="entry name" value="SAM_MT_TRMB"/>
    <property type="match status" value="1"/>
</dbReference>
<comment type="catalytic activity">
    <reaction evidence="1">
        <text>guanosine(46) in tRNA + S-adenosyl-L-methionine = N(7)-methylguanosine(46) in tRNA + S-adenosyl-L-homocysteine</text>
        <dbReference type="Rhea" id="RHEA:42708"/>
        <dbReference type="Rhea" id="RHEA-COMP:10188"/>
        <dbReference type="Rhea" id="RHEA-COMP:10189"/>
        <dbReference type="ChEBI" id="CHEBI:57856"/>
        <dbReference type="ChEBI" id="CHEBI:59789"/>
        <dbReference type="ChEBI" id="CHEBI:74269"/>
        <dbReference type="ChEBI" id="CHEBI:74480"/>
        <dbReference type="EC" id="2.1.1.33"/>
    </reaction>
</comment>
<dbReference type="InterPro" id="IPR015824">
    <property type="entry name" value="Phosphoglycerate_kinase_N"/>
</dbReference>